<evidence type="ECO:0000256" key="2">
    <source>
        <dbReference type="ARBA" id="ARBA00023108"/>
    </source>
</evidence>
<dbReference type="FunCoup" id="E0VZK8">
    <property type="interactions" value="28"/>
</dbReference>
<reference evidence="5" key="3">
    <citation type="submission" date="2021-02" db="UniProtKB">
        <authorList>
            <consortium name="EnsemblMetazoa"/>
        </authorList>
    </citation>
    <scope>IDENTIFICATION</scope>
    <source>
        <strain evidence="5">USDA</strain>
    </source>
</reference>
<accession>E0VZK8</accession>
<name>E0VZK8_PEDHC</name>
<dbReference type="Pfam" id="PF06585">
    <property type="entry name" value="JHBP"/>
    <property type="match status" value="1"/>
</dbReference>
<dbReference type="RefSeq" id="XP_002431552.1">
    <property type="nucleotide sequence ID" value="XM_002431507.1"/>
</dbReference>
<evidence type="ECO:0000256" key="1">
    <source>
        <dbReference type="ARBA" id="ARBA00022729"/>
    </source>
</evidence>
<dbReference type="AlphaFoldDB" id="E0VZK8"/>
<dbReference type="eggNOG" id="ENOG502S5NE">
    <property type="taxonomic scope" value="Eukaryota"/>
</dbReference>
<dbReference type="HOGENOM" id="CLU_069908_2_0_1"/>
<evidence type="ECO:0000313" key="4">
    <source>
        <dbReference type="EMBL" id="EEB18814.1"/>
    </source>
</evidence>
<dbReference type="Gene3D" id="3.15.10.30">
    <property type="entry name" value="Haemolymph juvenile hormone binding protein"/>
    <property type="match status" value="1"/>
</dbReference>
<keyword evidence="2" id="KW-0090">Biological rhythms</keyword>
<keyword evidence="1" id="KW-0732">Signal</keyword>
<evidence type="ECO:0000256" key="3">
    <source>
        <dbReference type="ARBA" id="ARBA00060902"/>
    </source>
</evidence>
<dbReference type="InParanoid" id="E0VZK8"/>
<dbReference type="KEGG" id="phu:Phum_PHUM535270"/>
<proteinExistence type="inferred from homology"/>
<reference evidence="4" key="1">
    <citation type="submission" date="2007-04" db="EMBL/GenBank/DDBJ databases">
        <title>Annotation of Pediculus humanus corporis strain USDA.</title>
        <authorList>
            <person name="Kirkness E."/>
            <person name="Hannick L."/>
            <person name="Hass B."/>
            <person name="Bruggner R."/>
            <person name="Lawson D."/>
            <person name="Bidwell S."/>
            <person name="Joardar V."/>
            <person name="Caler E."/>
            <person name="Walenz B."/>
            <person name="Inman J."/>
            <person name="Schobel S."/>
            <person name="Galinsky K."/>
            <person name="Amedeo P."/>
            <person name="Strausberg R."/>
        </authorList>
    </citation>
    <scope>NUCLEOTIDE SEQUENCE</scope>
    <source>
        <strain evidence="4">USDA</strain>
    </source>
</reference>
<dbReference type="GO" id="GO:0005615">
    <property type="term" value="C:extracellular space"/>
    <property type="evidence" value="ECO:0007669"/>
    <property type="project" value="TreeGrafter"/>
</dbReference>
<gene>
    <name evidence="5" type="primary">8235297</name>
    <name evidence="4" type="ORF">Phum_PHUM535270</name>
</gene>
<dbReference type="EMBL" id="AAZO01006495">
    <property type="status" value="NOT_ANNOTATED_CDS"/>
    <property type="molecule type" value="Genomic_DNA"/>
</dbReference>
<dbReference type="GeneID" id="8235297"/>
<dbReference type="FunFam" id="3.15.10.30:FF:000001">
    <property type="entry name" value="Takeout-like protein 1"/>
    <property type="match status" value="1"/>
</dbReference>
<comment type="similarity">
    <text evidence="3">Belongs to the TO family.</text>
</comment>
<dbReference type="VEuPathDB" id="VectorBase:PHUM535270"/>
<dbReference type="CTD" id="8235297"/>
<dbReference type="OrthoDB" id="8196554at2759"/>
<dbReference type="GO" id="GO:0007623">
    <property type="term" value="P:circadian rhythm"/>
    <property type="evidence" value="ECO:0007669"/>
    <property type="project" value="UniProtKB-ARBA"/>
</dbReference>
<dbReference type="OMA" id="PYDPFVI"/>
<dbReference type="SMART" id="SM00700">
    <property type="entry name" value="JHBP"/>
    <property type="match status" value="1"/>
</dbReference>
<reference evidence="4" key="2">
    <citation type="submission" date="2007-04" db="EMBL/GenBank/DDBJ databases">
        <title>The genome of the human body louse.</title>
        <authorList>
            <consortium name="The Human Body Louse Genome Consortium"/>
            <person name="Kirkness E."/>
            <person name="Walenz B."/>
            <person name="Hass B."/>
            <person name="Bruggner R."/>
            <person name="Strausberg R."/>
        </authorList>
    </citation>
    <scope>NUCLEOTIDE SEQUENCE</scope>
    <source>
        <strain evidence="4">USDA</strain>
    </source>
</reference>
<dbReference type="PANTHER" id="PTHR11008:SF18">
    <property type="entry name" value="BCDNA.GH05536-RELATED"/>
    <property type="match status" value="1"/>
</dbReference>
<keyword evidence="6" id="KW-1185">Reference proteome</keyword>
<dbReference type="InterPro" id="IPR010562">
    <property type="entry name" value="Haemolymph_juvenile_hormone-bd"/>
</dbReference>
<dbReference type="EnsemblMetazoa" id="PHUM535270-RA">
    <property type="protein sequence ID" value="PHUM535270-PA"/>
    <property type="gene ID" value="PHUM535270"/>
</dbReference>
<sequence>MDFFKIAIKNFFIKIIIIITATYIQVCHRDEPNIDSCVLNSLKKLHPYMVKGIPTLDIPPLDPFKLEETLLEYHNGQIHAKFGIRDYSLYGLRDLQYQNVRTYLDDLDDFRLEIDVFIPKIKSDGRYKLQGKFVKSEFGGKGNFNVSMSNIKATWAFTGSQVIIDGVRYMKINNLDMEPVVGDMKVYASNLFSGNEALSKTALRLFNQNWRLVYKELLPYIKKDWDKIMTEIANRVFMKVPFDEIFPTS</sequence>
<dbReference type="Proteomes" id="UP000009046">
    <property type="component" value="Unassembled WGS sequence"/>
</dbReference>
<evidence type="ECO:0000313" key="6">
    <source>
        <dbReference type="Proteomes" id="UP000009046"/>
    </source>
</evidence>
<dbReference type="EMBL" id="DS235853">
    <property type="protein sequence ID" value="EEB18814.1"/>
    <property type="molecule type" value="Genomic_DNA"/>
</dbReference>
<evidence type="ECO:0000313" key="5">
    <source>
        <dbReference type="EnsemblMetazoa" id="PHUM535270-PA"/>
    </source>
</evidence>
<protein>
    <submittedName>
        <fullName evidence="4">Protein takeout, putative</fullName>
    </submittedName>
</protein>
<dbReference type="PANTHER" id="PTHR11008">
    <property type="entry name" value="PROTEIN TAKEOUT-LIKE PROTEIN"/>
    <property type="match status" value="1"/>
</dbReference>
<organism>
    <name type="scientific">Pediculus humanus subsp. corporis</name>
    <name type="common">Body louse</name>
    <dbReference type="NCBI Taxonomy" id="121224"/>
    <lineage>
        <taxon>Eukaryota</taxon>
        <taxon>Metazoa</taxon>
        <taxon>Ecdysozoa</taxon>
        <taxon>Arthropoda</taxon>
        <taxon>Hexapoda</taxon>
        <taxon>Insecta</taxon>
        <taxon>Pterygota</taxon>
        <taxon>Neoptera</taxon>
        <taxon>Paraneoptera</taxon>
        <taxon>Psocodea</taxon>
        <taxon>Troctomorpha</taxon>
        <taxon>Phthiraptera</taxon>
        <taxon>Anoplura</taxon>
        <taxon>Pediculidae</taxon>
        <taxon>Pediculus</taxon>
    </lineage>
</organism>
<dbReference type="InterPro" id="IPR038606">
    <property type="entry name" value="To_sf"/>
</dbReference>